<accession>A0A975FWR1</accession>
<dbReference type="InterPro" id="IPR038726">
    <property type="entry name" value="PDDEXK_AddAB-type"/>
</dbReference>
<protein>
    <submittedName>
        <fullName evidence="2">Double-strand break repair protein AddB</fullName>
    </submittedName>
</protein>
<name>A0A975FWR1_9CAUL</name>
<dbReference type="SUPFAM" id="SSF52540">
    <property type="entry name" value="P-loop containing nucleoside triphosphate hydrolases"/>
    <property type="match status" value="1"/>
</dbReference>
<sequence length="1022" mass="109398">MNEPFLAAPPPRWFTIPAHRPFVTDLAKGLYDALAPGGPEALSDAIVLTPTRRAARALSEAFVEVAGGRPVLLPQIRALGDLDEGEPPFEPGDLALDLPPAISPWRRRFELARLAADHAPALGRSLDAVQALELADALAAFLDSVQIEEAGDLDRLDGWVESELARHWKISADFLRLATQAWPERLEELGLIDLTARRVALLRLLAERWRDTPPEGVLVAAGSTGTAPATADLLRVIAAAPKGCVVLPGLDQDLADKAWDKVDEQHPQGAMKRLLARAGIDRRAVRSFSAPAPGDARGRWRRRIVNEALRPAEATADWLDQIRQLKSEGAAAGVDPIVAGLDGLCLVRARAEEEAAAVAALALREALETPGRTAALICPDQDLARRISARLARWGVTADSSAGSPLAGQPVGALLGLMTRAVVDPLDPVLMLALLKHPLTRLGLEPEALAARVLVLERYGLRGTRPRNLAVIARRMASPVDSDGVPGRRRKALDDADRLLARLQRILAQAGEAYTGGDATPGEAARALVQAVEALAEGPEDGDLGALWSGPAGEAAASLMAALIDESDGLPETTPTQFAELVETLLDGETVRGGAGAHPRLKILGTLEARMVRADLLVLAGLEEGVWPAPAPTDPFLSRPMRAAAGLPPPERRIGLSAHDFAQAASAGEVLLLTCERRGGAPAVASRWLWRLQTLARGAGVAIPGREDLLAWARALDAPIASPPQHLRAAPRPRPTPPLSARPVELPVTGVERWVRDPYAVYAGRILKFRTLERPGEPVDARIRGTAIHAAFEAFAEAHPDVLPAEAESLFAGLLVEALVEAGAPEGRLPREAALAANVAPWVIEFERRRRPGAKLLIEQQGRHSFKTGRGEFTVTAKADRIEHRGHCADILDFKTGAPPSKKQMESGLSPQLTLTAAILHFGGFQGMGETLPGELVYVAVSGGRTPGREEIRARLDESLNLALAAYEGLRKRVERFEDEATPYVSWAAPQFIDSHGGDFDHLARLWEWHVIGEGEAEGGGE</sequence>
<dbReference type="AlphaFoldDB" id="A0A975FWR1"/>
<dbReference type="Proteomes" id="UP000676409">
    <property type="component" value="Chromosome"/>
</dbReference>
<dbReference type="InterPro" id="IPR014153">
    <property type="entry name" value="Ds_break_AddB"/>
</dbReference>
<dbReference type="Pfam" id="PF12705">
    <property type="entry name" value="PDDEXK_1"/>
    <property type="match status" value="1"/>
</dbReference>
<dbReference type="NCBIfam" id="TIGR02786">
    <property type="entry name" value="addB_alphas"/>
    <property type="match status" value="1"/>
</dbReference>
<evidence type="ECO:0000313" key="2">
    <source>
        <dbReference type="EMBL" id="QUD86262.1"/>
    </source>
</evidence>
<organism evidence="2 3">
    <name type="scientific">Phenylobacterium montanum</name>
    <dbReference type="NCBI Taxonomy" id="2823693"/>
    <lineage>
        <taxon>Bacteria</taxon>
        <taxon>Pseudomonadati</taxon>
        <taxon>Pseudomonadota</taxon>
        <taxon>Alphaproteobacteria</taxon>
        <taxon>Caulobacterales</taxon>
        <taxon>Caulobacteraceae</taxon>
        <taxon>Phenylobacterium</taxon>
    </lineage>
</organism>
<feature type="domain" description="PD-(D/E)XK endonuclease-like" evidence="1">
    <location>
        <begin position="751"/>
        <end position="978"/>
    </location>
</feature>
<keyword evidence="3" id="KW-1185">Reference proteome</keyword>
<gene>
    <name evidence="2" type="primary">addB</name>
    <name evidence="2" type="ORF">KCG34_14265</name>
</gene>
<dbReference type="KEGG" id="caul:KCG34_14265"/>
<dbReference type="EMBL" id="CP073078">
    <property type="protein sequence ID" value="QUD86262.1"/>
    <property type="molecule type" value="Genomic_DNA"/>
</dbReference>
<evidence type="ECO:0000259" key="1">
    <source>
        <dbReference type="Pfam" id="PF12705"/>
    </source>
</evidence>
<proteinExistence type="predicted"/>
<dbReference type="InterPro" id="IPR027417">
    <property type="entry name" value="P-loop_NTPase"/>
</dbReference>
<evidence type="ECO:0000313" key="3">
    <source>
        <dbReference type="Proteomes" id="UP000676409"/>
    </source>
</evidence>
<reference evidence="2" key="1">
    <citation type="submission" date="2021-04" db="EMBL/GenBank/DDBJ databases">
        <title>The complete genome sequence of Caulobacter sp. S6.</title>
        <authorList>
            <person name="Tang Y."/>
            <person name="Ouyang W."/>
            <person name="Liu Q."/>
            <person name="Huang B."/>
            <person name="Guo Z."/>
            <person name="Lei P."/>
        </authorList>
    </citation>
    <scope>NUCLEOTIDE SEQUENCE</scope>
    <source>
        <strain evidence="2">S6</strain>
    </source>
</reference>
<dbReference type="RefSeq" id="WP_211936314.1">
    <property type="nucleotide sequence ID" value="NZ_CP073078.1"/>
</dbReference>